<name>A0A078KV60_9FIRM</name>
<dbReference type="EMBL" id="LM995447">
    <property type="protein sequence ID" value="CDZ25014.1"/>
    <property type="molecule type" value="Genomic_DNA"/>
</dbReference>
<protein>
    <submittedName>
        <fullName evidence="1">Uncharacterized protein</fullName>
    </submittedName>
</protein>
<dbReference type="STRING" id="29343.CCDG5_1919"/>
<evidence type="ECO:0000313" key="2">
    <source>
        <dbReference type="Proteomes" id="UP000032431"/>
    </source>
</evidence>
<keyword evidence="2" id="KW-1185">Reference proteome</keyword>
<sequence>MGIGKKETVIAVSLIDKSYRALSGNGEAIYRVLTSDVVTNRECAQKRAASHNKFFKYSATVEENRKLFAGFLEDMDRRGVKILLYVPPVTSYYRNHLNDYGAKKLGKMLVKELGL</sequence>
<dbReference type="AlphaFoldDB" id="A0A078KV60"/>
<dbReference type="Proteomes" id="UP000032431">
    <property type="component" value="Chromosome I"/>
</dbReference>
<dbReference type="PATRIC" id="fig|29343.3.peg.2013"/>
<dbReference type="HOGENOM" id="CLU_2104721_0_0_9"/>
<gene>
    <name evidence="1" type="ORF">CCDG5_1919</name>
</gene>
<proteinExistence type="predicted"/>
<accession>A0A078KV60</accession>
<evidence type="ECO:0000313" key="1">
    <source>
        <dbReference type="EMBL" id="CDZ25014.1"/>
    </source>
</evidence>
<organism evidence="1 2">
    <name type="scientific">[Clostridium] cellulosi</name>
    <dbReference type="NCBI Taxonomy" id="29343"/>
    <lineage>
        <taxon>Bacteria</taxon>
        <taxon>Bacillati</taxon>
        <taxon>Bacillota</taxon>
        <taxon>Clostridia</taxon>
        <taxon>Eubacteriales</taxon>
        <taxon>Oscillospiraceae</taxon>
        <taxon>Oscillospiraceae incertae sedis</taxon>
    </lineage>
</organism>
<dbReference type="KEGG" id="ccel:CCDG5_1919"/>
<reference evidence="2" key="1">
    <citation type="submission" date="2014-07" db="EMBL/GenBank/DDBJ databases">
        <authorList>
            <person name="Wibberg D."/>
        </authorList>
    </citation>
    <scope>NUCLEOTIDE SEQUENCE [LARGE SCALE GENOMIC DNA]</scope>
    <source>
        <strain evidence="2">DG5</strain>
    </source>
</reference>